<accession>A0ABQ2RM61</accession>
<name>A0ABQ2RM61_9DEIO</name>
<organism evidence="3 4">
    <name type="scientific">Deinococcus seoulensis</name>
    <dbReference type="NCBI Taxonomy" id="1837379"/>
    <lineage>
        <taxon>Bacteria</taxon>
        <taxon>Thermotogati</taxon>
        <taxon>Deinococcota</taxon>
        <taxon>Deinococci</taxon>
        <taxon>Deinococcales</taxon>
        <taxon>Deinococcaceae</taxon>
        <taxon>Deinococcus</taxon>
    </lineage>
</organism>
<comment type="caution">
    <text evidence="3">The sequence shown here is derived from an EMBL/GenBank/DDBJ whole genome shotgun (WGS) entry which is preliminary data.</text>
</comment>
<keyword evidence="2" id="KW-0812">Transmembrane</keyword>
<evidence type="ECO:0000313" key="3">
    <source>
        <dbReference type="EMBL" id="GGR46365.1"/>
    </source>
</evidence>
<reference evidence="4" key="1">
    <citation type="journal article" date="2019" name="Int. J. Syst. Evol. Microbiol.">
        <title>The Global Catalogue of Microorganisms (GCM) 10K type strain sequencing project: providing services to taxonomists for standard genome sequencing and annotation.</title>
        <authorList>
            <consortium name="The Broad Institute Genomics Platform"/>
            <consortium name="The Broad Institute Genome Sequencing Center for Infectious Disease"/>
            <person name="Wu L."/>
            <person name="Ma J."/>
        </authorList>
    </citation>
    <scope>NUCLEOTIDE SEQUENCE [LARGE SCALE GENOMIC DNA]</scope>
    <source>
        <strain evidence="4">JCM 31404</strain>
    </source>
</reference>
<keyword evidence="2" id="KW-0472">Membrane</keyword>
<keyword evidence="4" id="KW-1185">Reference proteome</keyword>
<evidence type="ECO:0000313" key="4">
    <source>
        <dbReference type="Proteomes" id="UP000634308"/>
    </source>
</evidence>
<dbReference type="EMBL" id="BMQM01000002">
    <property type="protein sequence ID" value="GGR46365.1"/>
    <property type="molecule type" value="Genomic_DNA"/>
</dbReference>
<proteinExistence type="predicted"/>
<feature type="compositionally biased region" description="Pro residues" evidence="1">
    <location>
        <begin position="77"/>
        <end position="86"/>
    </location>
</feature>
<dbReference type="Proteomes" id="UP000634308">
    <property type="component" value="Unassembled WGS sequence"/>
</dbReference>
<evidence type="ECO:0000256" key="1">
    <source>
        <dbReference type="SAM" id="MobiDB-lite"/>
    </source>
</evidence>
<keyword evidence="2" id="KW-1133">Transmembrane helix</keyword>
<sequence length="135" mass="14232">MNILKALSHCWAGAAQASGVNARLIVLWWDVSLMPAPYALSMSFVRKPRPYSSGLPGTPPLPSVPAAPARRVRPARPPRAPRPPLPRAGWPGAVTALAALGAVLVLLVGLSGLWNSAARDWQFRSAAAGVTDVVR</sequence>
<protein>
    <submittedName>
        <fullName evidence="3">Uncharacterized protein</fullName>
    </submittedName>
</protein>
<gene>
    <name evidence="3" type="ORF">GCM10008959_04210</name>
</gene>
<evidence type="ECO:0000256" key="2">
    <source>
        <dbReference type="SAM" id="Phobius"/>
    </source>
</evidence>
<feature type="transmembrane region" description="Helical" evidence="2">
    <location>
        <begin position="88"/>
        <end position="114"/>
    </location>
</feature>
<feature type="region of interest" description="Disordered" evidence="1">
    <location>
        <begin position="52"/>
        <end position="87"/>
    </location>
</feature>